<evidence type="ECO:0000256" key="6">
    <source>
        <dbReference type="ARBA" id="ARBA00023180"/>
    </source>
</evidence>
<dbReference type="AlphaFoldDB" id="A0ABD3U3Z5"/>
<dbReference type="InterPro" id="IPR017850">
    <property type="entry name" value="Alkaline_phosphatase_core_sf"/>
</dbReference>
<dbReference type="Gene3D" id="3.30.1120.10">
    <property type="match status" value="1"/>
</dbReference>
<name>A0ABD3U3Z5_SINWO</name>
<gene>
    <name evidence="9" type="ORF">ACJMK2_021097</name>
</gene>
<reference evidence="9 10" key="1">
    <citation type="submission" date="2024-11" db="EMBL/GenBank/DDBJ databases">
        <title>Chromosome-level genome assembly of the freshwater bivalve Anodonta woodiana.</title>
        <authorList>
            <person name="Chen X."/>
        </authorList>
    </citation>
    <scope>NUCLEOTIDE SEQUENCE [LARGE SCALE GENOMIC DNA]</scope>
    <source>
        <strain evidence="9">MN2024</strain>
        <tissue evidence="9">Gills</tissue>
    </source>
</reference>
<dbReference type="InterPro" id="IPR000917">
    <property type="entry name" value="Sulfatase_N"/>
</dbReference>
<accession>A0ABD3U3Z5</accession>
<evidence type="ECO:0000313" key="9">
    <source>
        <dbReference type="EMBL" id="KAL3843145.1"/>
    </source>
</evidence>
<dbReference type="Gene3D" id="3.40.720.10">
    <property type="entry name" value="Alkaline Phosphatase, subunit A"/>
    <property type="match status" value="1"/>
</dbReference>
<keyword evidence="7" id="KW-0732">Signal</keyword>
<evidence type="ECO:0000256" key="5">
    <source>
        <dbReference type="ARBA" id="ARBA00022837"/>
    </source>
</evidence>
<keyword evidence="6" id="KW-0325">Glycoprotein</keyword>
<protein>
    <recommendedName>
        <fullName evidence="8">Sulfatase N-terminal domain-containing protein</fullName>
    </recommendedName>
</protein>
<dbReference type="PANTHER" id="PTHR10342:SF273">
    <property type="entry name" value="RE14504P"/>
    <property type="match status" value="1"/>
</dbReference>
<dbReference type="InterPro" id="IPR024607">
    <property type="entry name" value="Sulfatase_CS"/>
</dbReference>
<feature type="signal peptide" evidence="7">
    <location>
        <begin position="1"/>
        <end position="22"/>
    </location>
</feature>
<organism evidence="9 10">
    <name type="scientific">Sinanodonta woodiana</name>
    <name type="common">Chinese pond mussel</name>
    <name type="synonym">Anodonta woodiana</name>
    <dbReference type="NCBI Taxonomy" id="1069815"/>
    <lineage>
        <taxon>Eukaryota</taxon>
        <taxon>Metazoa</taxon>
        <taxon>Spiralia</taxon>
        <taxon>Lophotrochozoa</taxon>
        <taxon>Mollusca</taxon>
        <taxon>Bivalvia</taxon>
        <taxon>Autobranchia</taxon>
        <taxon>Heteroconchia</taxon>
        <taxon>Palaeoheterodonta</taxon>
        <taxon>Unionida</taxon>
        <taxon>Unionoidea</taxon>
        <taxon>Unionidae</taxon>
        <taxon>Unioninae</taxon>
        <taxon>Sinanodonta</taxon>
    </lineage>
</organism>
<dbReference type="EMBL" id="JBJQND010000017">
    <property type="protein sequence ID" value="KAL3843145.1"/>
    <property type="molecule type" value="Genomic_DNA"/>
</dbReference>
<evidence type="ECO:0000256" key="1">
    <source>
        <dbReference type="ARBA" id="ARBA00001913"/>
    </source>
</evidence>
<keyword evidence="4" id="KW-0378">Hydrolase</keyword>
<evidence type="ECO:0000256" key="3">
    <source>
        <dbReference type="ARBA" id="ARBA00022723"/>
    </source>
</evidence>
<dbReference type="PROSITE" id="PS00523">
    <property type="entry name" value="SULFATASE_1"/>
    <property type="match status" value="1"/>
</dbReference>
<comment type="similarity">
    <text evidence="2">Belongs to the sulfatase family.</text>
</comment>
<keyword evidence="5" id="KW-0106">Calcium</keyword>
<dbReference type="CDD" id="cd16029">
    <property type="entry name" value="4-S"/>
    <property type="match status" value="1"/>
</dbReference>
<dbReference type="GO" id="GO:0008484">
    <property type="term" value="F:sulfuric ester hydrolase activity"/>
    <property type="evidence" value="ECO:0007669"/>
    <property type="project" value="UniProtKB-ARBA"/>
</dbReference>
<dbReference type="PROSITE" id="PS00149">
    <property type="entry name" value="SULFATASE_2"/>
    <property type="match status" value="1"/>
</dbReference>
<dbReference type="Proteomes" id="UP001634394">
    <property type="component" value="Unassembled WGS sequence"/>
</dbReference>
<evidence type="ECO:0000256" key="7">
    <source>
        <dbReference type="SAM" id="SignalP"/>
    </source>
</evidence>
<proteinExistence type="inferred from homology"/>
<comment type="caution">
    <text evidence="9">The sequence shown here is derived from an EMBL/GenBank/DDBJ whole genome shotgun (WGS) entry which is preliminary data.</text>
</comment>
<evidence type="ECO:0000256" key="4">
    <source>
        <dbReference type="ARBA" id="ARBA00022801"/>
    </source>
</evidence>
<evidence type="ECO:0000256" key="2">
    <source>
        <dbReference type="ARBA" id="ARBA00008779"/>
    </source>
</evidence>
<keyword evidence="10" id="KW-1185">Reference proteome</keyword>
<evidence type="ECO:0000313" key="10">
    <source>
        <dbReference type="Proteomes" id="UP001634394"/>
    </source>
</evidence>
<feature type="domain" description="Sulfatase N-terminal" evidence="8">
    <location>
        <begin position="25"/>
        <end position="334"/>
    </location>
</feature>
<feature type="chain" id="PRO_5044879267" description="Sulfatase N-terminal domain-containing protein" evidence="7">
    <location>
        <begin position="23"/>
        <end position="489"/>
    </location>
</feature>
<dbReference type="GO" id="GO:0046872">
    <property type="term" value="F:metal ion binding"/>
    <property type="evidence" value="ECO:0007669"/>
    <property type="project" value="UniProtKB-KW"/>
</dbReference>
<dbReference type="SUPFAM" id="SSF53649">
    <property type="entry name" value="Alkaline phosphatase-like"/>
    <property type="match status" value="1"/>
</dbReference>
<evidence type="ECO:0000259" key="8">
    <source>
        <dbReference type="Pfam" id="PF00884"/>
    </source>
</evidence>
<sequence>MVPVLFLLASFVNILLLLVSSARPPHIVLIVADDLGWNDVGWRNPLMYTPNLDKLASAGVILNSSYVQPLCTPTRNCLMTGYYPYHTGLQHSVIVPDAAGFLPANFTTLPQKLKELGYVTHIVGKWHLGFCNWKYTPTYRGFDSFMGYYNAAEDYYTHYVGPGYDFRFNTDVYHPPEGEYSANIFANRAIDILNSVDPNNESLFLYLPFQTVHEPLEVPEKYENIYSHIHNTSRRLYCGMVSALDEAVGNITAVLRERGFMDNLLLVFTTDNGGPTYAGANNLPLRGAKSTLWEGGTKGSAFVYSDTLLKKTKYLNTEMMHAVDWFPTLLHVAGGTADASMDGIDMWPTISENTPSPRKEFVYNIDEILNNAAIRVGDYKLIEGNPGHWNDWYPLPSVKEGLPNAPADGATKSKNCLDNLSADLEYQLFDIRNDPTEHFDVSKKYPEVLKQMTQRLAEYKKSLVPANFPPPDPSSNPKYYNGSWSPGWC</sequence>
<comment type="cofactor">
    <cofactor evidence="1">
        <name>Ca(2+)</name>
        <dbReference type="ChEBI" id="CHEBI:29108"/>
    </cofactor>
</comment>
<dbReference type="InterPro" id="IPR047115">
    <property type="entry name" value="ARSB"/>
</dbReference>
<dbReference type="Pfam" id="PF00884">
    <property type="entry name" value="Sulfatase"/>
    <property type="match status" value="1"/>
</dbReference>
<dbReference type="PANTHER" id="PTHR10342">
    <property type="entry name" value="ARYLSULFATASE"/>
    <property type="match status" value="1"/>
</dbReference>
<keyword evidence="3" id="KW-0479">Metal-binding</keyword>